<gene>
    <name evidence="5" type="ORF">SCAR479_06277</name>
</gene>
<evidence type="ECO:0000313" key="6">
    <source>
        <dbReference type="Proteomes" id="UP001465668"/>
    </source>
</evidence>
<evidence type="ECO:0000256" key="3">
    <source>
        <dbReference type="ARBA" id="ARBA00022691"/>
    </source>
</evidence>
<keyword evidence="6" id="KW-1185">Reference proteome</keyword>
<dbReference type="PANTHER" id="PTHR43712">
    <property type="entry name" value="PUTATIVE (AFU_ORTHOLOGUE AFUA_4G14580)-RELATED"/>
    <property type="match status" value="1"/>
</dbReference>
<dbReference type="SUPFAM" id="SSF53335">
    <property type="entry name" value="S-adenosyl-L-methionine-dependent methyltransferases"/>
    <property type="match status" value="1"/>
</dbReference>
<sequence length="390" mass="42638">MTTPDISQLIEQLKSVAASPPQDDKLRKQLYNAAQGLSLAVESPYDTIYRVIYSVSVKNGGPTTATELAGPTGADPTFTARIARYLSSHGFISEVGEDTYQANHLTETLSIEGFRAGMNQAFQGIAPCFQVAPKFWAEKKYANPTNVVDTPFQVAFKTELPAFIWLQSNAELVADFGLWMTAVHNGQKTWLDVVDFESLVQGSDAETPVFVDIGGGIGSQCAILKAKFPNLTGRVILQDLPVVVEQYALPTEGVEKTAFDFWGEQPVKGKTDPFISSVVHRADNVSGAKTYYMRNILHDYPDEKALTILKNTIAAMGPDSVILIDEMIIPDKGAHPHATEQDMVMLTTLSSMERTQKQWDALLAAAGLKAVKKATYLEDTGDSLQTVVRQ</sequence>
<dbReference type="Pfam" id="PF00891">
    <property type="entry name" value="Methyltransf_2"/>
    <property type="match status" value="1"/>
</dbReference>
<accession>A0ABR2XTR4</accession>
<dbReference type="InterPro" id="IPR036388">
    <property type="entry name" value="WH-like_DNA-bd_sf"/>
</dbReference>
<dbReference type="PROSITE" id="PS51683">
    <property type="entry name" value="SAM_OMT_II"/>
    <property type="match status" value="1"/>
</dbReference>
<dbReference type="EMBL" id="JARVKM010000023">
    <property type="protein sequence ID" value="KAK9777209.1"/>
    <property type="molecule type" value="Genomic_DNA"/>
</dbReference>
<name>A0ABR2XTR4_9PEZI</name>
<proteinExistence type="predicted"/>
<keyword evidence="1" id="KW-0489">Methyltransferase</keyword>
<keyword evidence="2" id="KW-0808">Transferase</keyword>
<dbReference type="Gene3D" id="1.10.10.10">
    <property type="entry name" value="Winged helix-like DNA-binding domain superfamily/Winged helix DNA-binding domain"/>
    <property type="match status" value="1"/>
</dbReference>
<evidence type="ECO:0000256" key="1">
    <source>
        <dbReference type="ARBA" id="ARBA00022603"/>
    </source>
</evidence>
<dbReference type="Gene3D" id="3.40.50.150">
    <property type="entry name" value="Vaccinia Virus protein VP39"/>
    <property type="match status" value="1"/>
</dbReference>
<dbReference type="Proteomes" id="UP001465668">
    <property type="component" value="Unassembled WGS sequence"/>
</dbReference>
<dbReference type="PANTHER" id="PTHR43712:SF1">
    <property type="entry name" value="HYPOTHETICAL O-METHYLTRANSFERASE (EUROFUNG)-RELATED"/>
    <property type="match status" value="1"/>
</dbReference>
<organism evidence="5 6">
    <name type="scientific">Seiridium cardinale</name>
    <dbReference type="NCBI Taxonomy" id="138064"/>
    <lineage>
        <taxon>Eukaryota</taxon>
        <taxon>Fungi</taxon>
        <taxon>Dikarya</taxon>
        <taxon>Ascomycota</taxon>
        <taxon>Pezizomycotina</taxon>
        <taxon>Sordariomycetes</taxon>
        <taxon>Xylariomycetidae</taxon>
        <taxon>Amphisphaeriales</taxon>
        <taxon>Sporocadaceae</taxon>
        <taxon>Seiridium</taxon>
    </lineage>
</organism>
<feature type="domain" description="O-methyltransferase C-terminal" evidence="4">
    <location>
        <begin position="207"/>
        <end position="368"/>
    </location>
</feature>
<reference evidence="5 6" key="1">
    <citation type="submission" date="2024-02" db="EMBL/GenBank/DDBJ databases">
        <title>First draft genome assembly of two strains of Seiridium cardinale.</title>
        <authorList>
            <person name="Emiliani G."/>
            <person name="Scali E."/>
        </authorList>
    </citation>
    <scope>NUCLEOTIDE SEQUENCE [LARGE SCALE GENOMIC DNA]</scope>
    <source>
        <strain evidence="5 6">BM-138-000479</strain>
    </source>
</reference>
<dbReference type="InterPro" id="IPR029063">
    <property type="entry name" value="SAM-dependent_MTases_sf"/>
</dbReference>
<comment type="caution">
    <text evidence="5">The sequence shown here is derived from an EMBL/GenBank/DDBJ whole genome shotgun (WGS) entry which is preliminary data.</text>
</comment>
<dbReference type="InterPro" id="IPR036390">
    <property type="entry name" value="WH_DNA-bd_sf"/>
</dbReference>
<dbReference type="SUPFAM" id="SSF46785">
    <property type="entry name" value="Winged helix' DNA-binding domain"/>
    <property type="match status" value="1"/>
</dbReference>
<dbReference type="InterPro" id="IPR001077">
    <property type="entry name" value="COMT_C"/>
</dbReference>
<evidence type="ECO:0000256" key="2">
    <source>
        <dbReference type="ARBA" id="ARBA00022679"/>
    </source>
</evidence>
<protein>
    <submittedName>
        <fullName evidence="5">O-methyltransferase domain-containing protein</fullName>
    </submittedName>
</protein>
<dbReference type="InterPro" id="IPR016461">
    <property type="entry name" value="COMT-like"/>
</dbReference>
<evidence type="ECO:0000259" key="4">
    <source>
        <dbReference type="Pfam" id="PF00891"/>
    </source>
</evidence>
<evidence type="ECO:0000313" key="5">
    <source>
        <dbReference type="EMBL" id="KAK9777209.1"/>
    </source>
</evidence>
<keyword evidence="3" id="KW-0949">S-adenosyl-L-methionine</keyword>